<reference evidence="2 3" key="1">
    <citation type="submission" date="2021-05" db="EMBL/GenBank/DDBJ databases">
        <title>Complete genome of Nocardioides aquaticus KCTC 9944T isolated from meromictic and hypersaline Ekho Lake, Antarctica.</title>
        <authorList>
            <person name="Hwang K."/>
            <person name="Kim K.M."/>
            <person name="Choe H."/>
        </authorList>
    </citation>
    <scope>NUCLEOTIDE SEQUENCE [LARGE SCALE GENOMIC DNA]</scope>
    <source>
        <strain evidence="2 3">KCTC 9944</strain>
    </source>
</reference>
<name>A0ABX8EQ38_9ACTN</name>
<dbReference type="Proteomes" id="UP000679307">
    <property type="component" value="Chromosome"/>
</dbReference>
<accession>A0ABX8EQ38</accession>
<dbReference type="EMBL" id="CP075371">
    <property type="protein sequence ID" value="QVT81482.1"/>
    <property type="molecule type" value="Genomic_DNA"/>
</dbReference>
<evidence type="ECO:0000256" key="1">
    <source>
        <dbReference type="SAM" id="MobiDB-lite"/>
    </source>
</evidence>
<proteinExistence type="predicted"/>
<gene>
    <name evidence="2" type="ORF">ENKNEFLB_03892</name>
</gene>
<evidence type="ECO:0000313" key="3">
    <source>
        <dbReference type="Proteomes" id="UP000679307"/>
    </source>
</evidence>
<keyword evidence="3" id="KW-1185">Reference proteome</keyword>
<feature type="region of interest" description="Disordered" evidence="1">
    <location>
        <begin position="163"/>
        <end position="205"/>
    </location>
</feature>
<organism evidence="2 3">
    <name type="scientific">Nocardioides aquaticus</name>
    <dbReference type="NCBI Taxonomy" id="160826"/>
    <lineage>
        <taxon>Bacteria</taxon>
        <taxon>Bacillati</taxon>
        <taxon>Actinomycetota</taxon>
        <taxon>Actinomycetes</taxon>
        <taxon>Propionibacteriales</taxon>
        <taxon>Nocardioidaceae</taxon>
        <taxon>Nocardioides</taxon>
    </lineage>
</organism>
<sequence length="281" mass="29957">MSFSTRFCAVPGVPRFGRLINSPFTFEGGANDESADSATRAIDVLSARDRGARNTASSGHVRRSGAATPIAVERCQHPRDLRGVFGVSVRRAKVQDGEHADGCDLGCRRRHVAQSSPQTWGHQYDAFTAAAAAAAAVAATVEATDRPMVLRYQLGVGRAAGLGAPLPRGVPLEPTGAAQDRNLDRRSEHRRARPRRTRAGERSGRANRLVVEPCWDLSAGPPACRHYPAGGFPSGCLPRSRSGASTSNYRSERGCARGPRGHPWPTNRSPAARAERPGVGP</sequence>
<protein>
    <submittedName>
        <fullName evidence="2">Uncharacterized protein</fullName>
    </submittedName>
</protein>
<feature type="compositionally biased region" description="Basic residues" evidence="1">
    <location>
        <begin position="188"/>
        <end position="197"/>
    </location>
</feature>
<evidence type="ECO:0000313" key="2">
    <source>
        <dbReference type="EMBL" id="QVT81482.1"/>
    </source>
</evidence>
<feature type="region of interest" description="Disordered" evidence="1">
    <location>
        <begin position="231"/>
        <end position="281"/>
    </location>
</feature>